<name>A0A221M7F3_9BACI</name>
<dbReference type="RefSeq" id="WP_089530141.1">
    <property type="nucleotide sequence ID" value="NZ_CP022437.1"/>
</dbReference>
<keyword evidence="6" id="KW-1185">Reference proteome</keyword>
<dbReference type="Pfam" id="PF00440">
    <property type="entry name" value="TetR_N"/>
    <property type="match status" value="1"/>
</dbReference>
<evidence type="ECO:0000313" key="5">
    <source>
        <dbReference type="EMBL" id="ASN03567.1"/>
    </source>
</evidence>
<dbReference type="AlphaFoldDB" id="A0A221M7F3"/>
<dbReference type="InterPro" id="IPR009057">
    <property type="entry name" value="Homeodomain-like_sf"/>
</dbReference>
<evidence type="ECO:0000256" key="3">
    <source>
        <dbReference type="PROSITE-ProRule" id="PRU00335"/>
    </source>
</evidence>
<dbReference type="OrthoDB" id="9812993at2"/>
<gene>
    <name evidence="5" type="ORF">CFK40_00275</name>
</gene>
<proteinExistence type="predicted"/>
<evidence type="ECO:0000256" key="1">
    <source>
        <dbReference type="ARBA" id="ARBA00022491"/>
    </source>
</evidence>
<dbReference type="Proteomes" id="UP000204391">
    <property type="component" value="Chromosome"/>
</dbReference>
<feature type="DNA-binding region" description="H-T-H motif" evidence="3">
    <location>
        <begin position="25"/>
        <end position="44"/>
    </location>
</feature>
<keyword evidence="1" id="KW-0678">Repressor</keyword>
<dbReference type="InterPro" id="IPR001647">
    <property type="entry name" value="HTH_TetR"/>
</dbReference>
<accession>A0A221M7F3</accession>
<dbReference type="PANTHER" id="PTHR43479">
    <property type="entry name" value="ACREF/ENVCD OPERON REPRESSOR-RELATED"/>
    <property type="match status" value="1"/>
</dbReference>
<sequence length="295" mass="34743">MNEKKKNIIVTSIDLFADKGFYSTSIQEIAEKSNVSKGAFYLHFHSKDELLLEIFKYYYDLMQENLQNATDERLSPKENFIKQVEVQFYEILKHKSFILTQLKEQAITLNKELFEFIRFKEFETHKWYKKTLIAIYGDEVKPYVTDAGNIFEGIKNRYIQILIQGDIDIPIPELASFLVERLDDIVINLLSKGRNPMLTEEKMVPIFSGIEAPEEMIKKEVVNYLLEMQKMLTEFKLEEKMFNELQGVTDFIITEVKKQDSKGFVIQGLLANFKGIQQFDKYRKLISEKLQIRLL</sequence>
<dbReference type="InterPro" id="IPR023772">
    <property type="entry name" value="DNA-bd_HTH_TetR-type_CS"/>
</dbReference>
<evidence type="ECO:0000259" key="4">
    <source>
        <dbReference type="PROSITE" id="PS50977"/>
    </source>
</evidence>
<dbReference type="KEGG" id="vne:CFK40_00275"/>
<keyword evidence="2 3" id="KW-0238">DNA-binding</keyword>
<protein>
    <recommendedName>
        <fullName evidence="4">HTH tetR-type domain-containing protein</fullName>
    </recommendedName>
</protein>
<dbReference type="Gene3D" id="1.10.357.10">
    <property type="entry name" value="Tetracycline Repressor, domain 2"/>
    <property type="match status" value="1"/>
</dbReference>
<evidence type="ECO:0000256" key="2">
    <source>
        <dbReference type="ARBA" id="ARBA00023125"/>
    </source>
</evidence>
<dbReference type="InterPro" id="IPR050624">
    <property type="entry name" value="HTH-type_Tx_Regulator"/>
</dbReference>
<dbReference type="PANTHER" id="PTHR43479:SF22">
    <property type="entry name" value="TRANSCRIPTIONAL REGULATOR, TETR FAMILY"/>
    <property type="match status" value="1"/>
</dbReference>
<dbReference type="GO" id="GO:0003677">
    <property type="term" value="F:DNA binding"/>
    <property type="evidence" value="ECO:0007669"/>
    <property type="project" value="UniProtKB-UniRule"/>
</dbReference>
<dbReference type="PROSITE" id="PS50977">
    <property type="entry name" value="HTH_TETR_2"/>
    <property type="match status" value="1"/>
</dbReference>
<dbReference type="PROSITE" id="PS01081">
    <property type="entry name" value="HTH_TETR_1"/>
    <property type="match status" value="1"/>
</dbReference>
<dbReference type="SUPFAM" id="SSF46689">
    <property type="entry name" value="Homeodomain-like"/>
    <property type="match status" value="1"/>
</dbReference>
<dbReference type="PRINTS" id="PR00455">
    <property type="entry name" value="HTHTETR"/>
</dbReference>
<reference evidence="5 6" key="1">
    <citation type="journal article" date="2003" name="Int. J. Syst. Evol. Microbiol.">
        <title>Virgibacillus carmonensis sp. nov., Virgibacillus necropolis sp. nov. and Virgibacillus picturae sp. nov., three novel species isolated from deteriorated mural paintings, transfer of the species of the genus salibacillus to Virgibacillus, as Virgibacillus marismortui comb. nov. and Virgibacillus salexigens comb. nov., and emended description of the genus Virgibacillus.</title>
        <authorList>
            <person name="Heyrman J."/>
            <person name="Logan N.A."/>
            <person name="Busse H.J."/>
            <person name="Balcaen A."/>
            <person name="Lebbe L."/>
            <person name="Rodriguez-Diaz M."/>
            <person name="Swings J."/>
            <person name="De Vos P."/>
        </authorList>
    </citation>
    <scope>NUCLEOTIDE SEQUENCE [LARGE SCALE GENOMIC DNA]</scope>
    <source>
        <strain evidence="5 6">LMG 19488</strain>
    </source>
</reference>
<dbReference type="EMBL" id="CP022437">
    <property type="protein sequence ID" value="ASN03567.1"/>
    <property type="molecule type" value="Genomic_DNA"/>
</dbReference>
<feature type="domain" description="HTH tetR-type" evidence="4">
    <location>
        <begin position="2"/>
        <end position="62"/>
    </location>
</feature>
<evidence type="ECO:0000313" key="6">
    <source>
        <dbReference type="Proteomes" id="UP000204391"/>
    </source>
</evidence>
<organism evidence="5 6">
    <name type="scientific">Virgibacillus necropolis</name>
    <dbReference type="NCBI Taxonomy" id="163877"/>
    <lineage>
        <taxon>Bacteria</taxon>
        <taxon>Bacillati</taxon>
        <taxon>Bacillota</taxon>
        <taxon>Bacilli</taxon>
        <taxon>Bacillales</taxon>
        <taxon>Bacillaceae</taxon>
        <taxon>Virgibacillus</taxon>
    </lineage>
</organism>